<dbReference type="AlphaFoldDB" id="A0A8F5GWE0"/>
<evidence type="ECO:0000313" key="1">
    <source>
        <dbReference type="EMBL" id="QXJ31935.1"/>
    </source>
</evidence>
<protein>
    <submittedName>
        <fullName evidence="1">Uncharacterized protein</fullName>
    </submittedName>
</protein>
<sequence length="172" mass="19719">MDKDILSNLMVYYADLVSVSTLHHLVELMAEKEGVSKREMFERLGISRGTLYQKNVGIETREKIIREAIQRLGEKAIEVLYESIKAVYINFLIDLLSAYDGGEIKTIVNENLSLLSTVKDLERRQIVEQLIKNEVQSIYTPRKLFKIIYITTHPSTSHTQARPVPISAIRGR</sequence>
<proteinExistence type="predicted"/>
<dbReference type="RefSeq" id="WP_218260394.1">
    <property type="nucleotide sequence ID" value="NZ_CP077715.1"/>
</dbReference>
<accession>A0A8F5GWE0</accession>
<name>A0A8F5GWE0_9CREN</name>
<dbReference type="GeneID" id="65560085"/>
<organism evidence="1 2">
    <name type="scientific">Saccharolobus shibatae</name>
    <dbReference type="NCBI Taxonomy" id="2286"/>
    <lineage>
        <taxon>Archaea</taxon>
        <taxon>Thermoproteota</taxon>
        <taxon>Thermoprotei</taxon>
        <taxon>Sulfolobales</taxon>
        <taxon>Sulfolobaceae</taxon>
        <taxon>Saccharolobus</taxon>
    </lineage>
</organism>
<dbReference type="EMBL" id="CP077715">
    <property type="protein sequence ID" value="QXJ31935.1"/>
    <property type="molecule type" value="Genomic_DNA"/>
</dbReference>
<dbReference type="Proteomes" id="UP000693941">
    <property type="component" value="Chromosome"/>
</dbReference>
<gene>
    <name evidence="1" type="ORF">J5U21_01586</name>
</gene>
<evidence type="ECO:0000313" key="2">
    <source>
        <dbReference type="Proteomes" id="UP000693941"/>
    </source>
</evidence>
<reference evidence="1" key="1">
    <citation type="journal article" date="2021" name="Environ. Microbiol.">
        <title>New insights into the diversity and evolution of the archaeal mobilome from three complete genomes of Saccharolobus shibatae.</title>
        <authorList>
            <person name="Medvedeva S."/>
            <person name="Brandt D."/>
            <person name="Cvirkaite-Krupovic V."/>
            <person name="Liu Y."/>
            <person name="Severinov K."/>
            <person name="Ishino S."/>
            <person name="Ishino Y."/>
            <person name="Prangishvili D."/>
            <person name="Kalinowski J."/>
            <person name="Krupovic M."/>
        </authorList>
    </citation>
    <scope>NUCLEOTIDE SEQUENCE</scope>
    <source>
        <strain evidence="1">BEU9</strain>
    </source>
</reference>